<dbReference type="AlphaFoldDB" id="A0A9W3S886"/>
<dbReference type="EMBL" id="CP015350">
    <property type="protein sequence ID" value="ANS46121.1"/>
    <property type="molecule type" value="Genomic_DNA"/>
</dbReference>
<name>A0A9W3S886_BACTU</name>
<sequence length="108" mass="12685">MLWGIVRVAIRKSTAVKSTWILKVIVYTIQQNALRNTLSYILQERLQVNEMNLQQKIESEISILRLLIDRYKRCGDSESICVVIAYEYGLRALIEVYEMSKQKEVMPF</sequence>
<gene>
    <name evidence="1" type="ORF">BT246_07020</name>
</gene>
<reference evidence="1 2" key="1">
    <citation type="submission" date="2016-04" db="EMBL/GenBank/DDBJ databases">
        <title>High quality genome of the nematocidal Bacillus thuringiensis MYBT18246.</title>
        <authorList>
            <person name="Hollensteiner J."/>
            <person name="Poehlein A."/>
            <person name="Sproeer C."/>
            <person name="Bunk B."/>
            <person name="Rosenstiel P."/>
            <person name="Schulenburg H."/>
            <person name="Liesegang H."/>
        </authorList>
    </citation>
    <scope>NUCLEOTIDE SEQUENCE [LARGE SCALE GENOMIC DNA]</scope>
    <source>
        <strain evidence="1 2">MYBT18246</strain>
    </source>
</reference>
<evidence type="ECO:0000313" key="1">
    <source>
        <dbReference type="EMBL" id="ANS46121.1"/>
    </source>
</evidence>
<organism evidence="1 2">
    <name type="scientific">Bacillus thuringiensis</name>
    <dbReference type="NCBI Taxonomy" id="1428"/>
    <lineage>
        <taxon>Bacteria</taxon>
        <taxon>Bacillati</taxon>
        <taxon>Bacillota</taxon>
        <taxon>Bacilli</taxon>
        <taxon>Bacillales</taxon>
        <taxon>Bacillaceae</taxon>
        <taxon>Bacillus</taxon>
        <taxon>Bacillus cereus group</taxon>
    </lineage>
</organism>
<protein>
    <submittedName>
        <fullName evidence="1">Uncharacterized protein</fullName>
    </submittedName>
</protein>
<accession>A0A9W3S886</accession>
<proteinExistence type="predicted"/>
<evidence type="ECO:0000313" key="2">
    <source>
        <dbReference type="Proteomes" id="UP000092743"/>
    </source>
</evidence>
<dbReference type="Proteomes" id="UP000092743">
    <property type="component" value="Chromosome"/>
</dbReference>